<feature type="region of interest" description="Disordered" evidence="1">
    <location>
        <begin position="1"/>
        <end position="74"/>
    </location>
</feature>
<reference evidence="4 5" key="1">
    <citation type="submission" date="2019-12" db="EMBL/GenBank/DDBJ databases">
        <title>Streptomyces sp. strain T44 isolated from rhizosphere soil of Broussonetia papyrifera.</title>
        <authorList>
            <person name="Mo P."/>
        </authorList>
    </citation>
    <scope>NUCLEOTIDE SEQUENCE [LARGE SCALE GENOMIC DNA]</scope>
    <source>
        <strain evidence="4 5">T44</strain>
    </source>
</reference>
<keyword evidence="5" id="KW-1185">Reference proteome</keyword>
<name>A0A6I6N661_9ACTN</name>
<evidence type="ECO:0000256" key="1">
    <source>
        <dbReference type="SAM" id="MobiDB-lite"/>
    </source>
</evidence>
<keyword evidence="2" id="KW-0812">Transmembrane</keyword>
<protein>
    <recommendedName>
        <fullName evidence="3">DUF1023 domain-containing protein</fullName>
    </recommendedName>
</protein>
<accession>A0A6I6N661</accession>
<dbReference type="KEGG" id="sbro:GQF42_23945"/>
<dbReference type="InterPro" id="IPR029058">
    <property type="entry name" value="AB_hydrolase_fold"/>
</dbReference>
<evidence type="ECO:0000313" key="4">
    <source>
        <dbReference type="EMBL" id="QHA05931.1"/>
    </source>
</evidence>
<keyword evidence="2" id="KW-1133">Transmembrane helix</keyword>
<dbReference type="Gene3D" id="3.40.50.1820">
    <property type="entry name" value="alpha/beta hydrolase"/>
    <property type="match status" value="1"/>
</dbReference>
<evidence type="ECO:0000313" key="5">
    <source>
        <dbReference type="Proteomes" id="UP000436138"/>
    </source>
</evidence>
<evidence type="ECO:0000256" key="2">
    <source>
        <dbReference type="SAM" id="Phobius"/>
    </source>
</evidence>
<gene>
    <name evidence="4" type="ORF">GQF42_23945</name>
</gene>
<dbReference type="EMBL" id="CP047020">
    <property type="protein sequence ID" value="QHA05931.1"/>
    <property type="molecule type" value="Genomic_DNA"/>
</dbReference>
<dbReference type="Proteomes" id="UP000436138">
    <property type="component" value="Chromosome"/>
</dbReference>
<sequence length="391" mass="40858">MGRAHPQPPTPPLADEATSHIPVDSGSALPFPSRGLRPPAANPSREGPPHPTTKRSRAVRSGNRIPPKPKRARIRRWRRALLATLLTTAIAAPLSAATAHPRIPAPRPASLPALTAATLHTTYEANRADATEAARMAAAHGDSHRAAADRALAAPTRHLLTFDGRGTGRATEVLGDLAHADRIAVLVPGSDTSLDTYARFHRTAAALYADLTHRARRGTRVAVIAWLGYETPATVSTTVTTTARADEAAPRLRAFVRGLRAAAEPRAHTALICHSYGTVVCGRAAPGLDADDIVLVGSPGTGAGSAAALHARARIWAARGGGDWIAHVPHVSVHLFGATIGFGTDPVSRAFGARVFDAADAQHSGYFTPGSVSLANLARITLGETSEVTRA</sequence>
<proteinExistence type="predicted"/>
<organism evidence="4 5">
    <name type="scientific">Streptomyces broussonetiae</name>
    <dbReference type="NCBI Taxonomy" id="2686304"/>
    <lineage>
        <taxon>Bacteria</taxon>
        <taxon>Bacillati</taxon>
        <taxon>Actinomycetota</taxon>
        <taxon>Actinomycetes</taxon>
        <taxon>Kitasatosporales</taxon>
        <taxon>Streptomycetaceae</taxon>
        <taxon>Streptomyces</taxon>
    </lineage>
</organism>
<keyword evidence="2" id="KW-0472">Membrane</keyword>
<feature type="compositionally biased region" description="Pro residues" evidence="1">
    <location>
        <begin position="1"/>
        <end position="12"/>
    </location>
</feature>
<dbReference type="AlphaFoldDB" id="A0A6I6N661"/>
<dbReference type="Pfam" id="PF06259">
    <property type="entry name" value="Abhydrolase_8"/>
    <property type="match status" value="1"/>
</dbReference>
<evidence type="ECO:0000259" key="3">
    <source>
        <dbReference type="Pfam" id="PF06259"/>
    </source>
</evidence>
<feature type="transmembrane region" description="Helical" evidence="2">
    <location>
        <begin position="80"/>
        <end position="99"/>
    </location>
</feature>
<feature type="domain" description="DUF1023" evidence="3">
    <location>
        <begin position="163"/>
        <end position="332"/>
    </location>
</feature>
<dbReference type="RefSeq" id="WP_158923094.1">
    <property type="nucleotide sequence ID" value="NZ_CP047020.1"/>
</dbReference>
<dbReference type="InterPro" id="IPR010427">
    <property type="entry name" value="DUF1023"/>
</dbReference>